<organism evidence="2 3">
    <name type="scientific">Actinotalea fermentans</name>
    <dbReference type="NCBI Taxonomy" id="43671"/>
    <lineage>
        <taxon>Bacteria</taxon>
        <taxon>Bacillati</taxon>
        <taxon>Actinomycetota</taxon>
        <taxon>Actinomycetes</taxon>
        <taxon>Micrococcales</taxon>
        <taxon>Cellulomonadaceae</taxon>
        <taxon>Actinotalea</taxon>
    </lineage>
</organism>
<reference evidence="2 3" key="1">
    <citation type="submission" date="2019-07" db="EMBL/GenBank/DDBJ databases">
        <title>Whole genome shotgun sequence of Actinotalea fermentans NBRC 105374.</title>
        <authorList>
            <person name="Hosoyama A."/>
            <person name="Uohara A."/>
            <person name="Ohji S."/>
            <person name="Ichikawa N."/>
        </authorList>
    </citation>
    <scope>NUCLEOTIDE SEQUENCE [LARGE SCALE GENOMIC DNA]</scope>
    <source>
        <strain evidence="2 3">NBRC 105374</strain>
    </source>
</reference>
<proteinExistence type="predicted"/>
<feature type="region of interest" description="Disordered" evidence="1">
    <location>
        <begin position="51"/>
        <end position="73"/>
    </location>
</feature>
<evidence type="ECO:0000256" key="1">
    <source>
        <dbReference type="SAM" id="MobiDB-lite"/>
    </source>
</evidence>
<accession>A0A511Z0X2</accession>
<protein>
    <submittedName>
        <fullName evidence="2">Uncharacterized protein</fullName>
    </submittedName>
</protein>
<dbReference type="Proteomes" id="UP000321484">
    <property type="component" value="Unassembled WGS sequence"/>
</dbReference>
<evidence type="ECO:0000313" key="2">
    <source>
        <dbReference type="EMBL" id="GEN81082.1"/>
    </source>
</evidence>
<sequence length="73" mass="7590">MKWRTAMVGSWVSGLRAAGWAVQSMGMTQSPDRGSRCDCFVDGGVLVWEGPPPAAQGVTGGRGPRLRAGSAGR</sequence>
<gene>
    <name evidence="2" type="ORF">AFE02nite_28160</name>
</gene>
<name>A0A511Z0X2_9CELL</name>
<dbReference type="AlphaFoldDB" id="A0A511Z0X2"/>
<comment type="caution">
    <text evidence="2">The sequence shown here is derived from an EMBL/GenBank/DDBJ whole genome shotgun (WGS) entry which is preliminary data.</text>
</comment>
<evidence type="ECO:0000313" key="3">
    <source>
        <dbReference type="Proteomes" id="UP000321484"/>
    </source>
</evidence>
<keyword evidence="3" id="KW-1185">Reference proteome</keyword>
<dbReference type="EMBL" id="BJYK01000009">
    <property type="protein sequence ID" value="GEN81082.1"/>
    <property type="molecule type" value="Genomic_DNA"/>
</dbReference>